<dbReference type="RefSeq" id="WP_137250269.1">
    <property type="nucleotide sequence ID" value="NZ_SZQA01000033.1"/>
</dbReference>
<dbReference type="AlphaFoldDB" id="A0A4U3M6X1"/>
<sequence length="339" mass="38355">MVASYPAAIPTWSTKRNYLDIVWADHMNRVQEEIEGTQRTLGVIPQRATNNPGNRTPDHGTVAARIQSVARGEHVPYFRGSIREYKITPNGWFRPSLRADDDPFGMYTGSGLTLNESGYWSFSIKADWAAYTETTSREATRMLRLEINGNDIGVRDSVVESTANRATLHNHITWSDTYPSGTTISIGVRTNMTGASRQLALHAYLRAHWVRSAPYTGEGGSVPFEQIPDDDPGGPGTSCPDPEPRPNPRRRYKPYCLPRGGIVGYLTRTGRQAFSPLDICIIDNTSRFFTDNPYPEFETFDEAAEFRQELWMQLRPDHEERDWQDDARSVITGFEWPSM</sequence>
<proteinExistence type="predicted"/>
<dbReference type="Proteomes" id="UP000308705">
    <property type="component" value="Unassembled WGS sequence"/>
</dbReference>
<evidence type="ECO:0000256" key="1">
    <source>
        <dbReference type="SAM" id="MobiDB-lite"/>
    </source>
</evidence>
<organism evidence="2 3">
    <name type="scientific">Herbidospora galbida</name>
    <dbReference type="NCBI Taxonomy" id="2575442"/>
    <lineage>
        <taxon>Bacteria</taxon>
        <taxon>Bacillati</taxon>
        <taxon>Actinomycetota</taxon>
        <taxon>Actinomycetes</taxon>
        <taxon>Streptosporangiales</taxon>
        <taxon>Streptosporangiaceae</taxon>
        <taxon>Herbidospora</taxon>
    </lineage>
</organism>
<protein>
    <submittedName>
        <fullName evidence="2">Uncharacterized protein</fullName>
    </submittedName>
</protein>
<feature type="region of interest" description="Disordered" evidence="1">
    <location>
        <begin position="219"/>
        <end position="253"/>
    </location>
</feature>
<evidence type="ECO:0000313" key="3">
    <source>
        <dbReference type="Proteomes" id="UP000308705"/>
    </source>
</evidence>
<evidence type="ECO:0000313" key="2">
    <source>
        <dbReference type="EMBL" id="TKK84685.1"/>
    </source>
</evidence>
<dbReference type="EMBL" id="SZQA01000033">
    <property type="protein sequence ID" value="TKK84685.1"/>
    <property type="molecule type" value="Genomic_DNA"/>
</dbReference>
<gene>
    <name evidence="2" type="ORF">FDA94_29160</name>
</gene>
<dbReference type="OrthoDB" id="9818618at2"/>
<reference evidence="2 3" key="1">
    <citation type="submission" date="2019-04" db="EMBL/GenBank/DDBJ databases">
        <title>Herbidospora sp. NEAU-GS14.nov., a novel actinomycete isolated from soil.</title>
        <authorList>
            <person name="Han L."/>
        </authorList>
    </citation>
    <scope>NUCLEOTIDE SEQUENCE [LARGE SCALE GENOMIC DNA]</scope>
    <source>
        <strain evidence="2 3">NEAU-GS14</strain>
    </source>
</reference>
<accession>A0A4U3M6X1</accession>
<comment type="caution">
    <text evidence="2">The sequence shown here is derived from an EMBL/GenBank/DDBJ whole genome shotgun (WGS) entry which is preliminary data.</text>
</comment>
<name>A0A4U3M6X1_9ACTN</name>
<keyword evidence="3" id="KW-1185">Reference proteome</keyword>